<comment type="caution">
    <text evidence="14">The sequence shown here is derived from an EMBL/GenBank/DDBJ whole genome shotgun (WGS) entry which is preliminary data.</text>
</comment>
<feature type="transmembrane region" description="Helical" evidence="13">
    <location>
        <begin position="431"/>
        <end position="455"/>
    </location>
</feature>
<evidence type="ECO:0000256" key="7">
    <source>
        <dbReference type="ARBA" id="ARBA00023053"/>
    </source>
</evidence>
<evidence type="ECO:0000256" key="8">
    <source>
        <dbReference type="ARBA" id="ARBA00023065"/>
    </source>
</evidence>
<feature type="transmembrane region" description="Helical" evidence="13">
    <location>
        <begin position="41"/>
        <end position="63"/>
    </location>
</feature>
<keyword evidence="5 12" id="KW-0812">Transmembrane</keyword>
<keyword evidence="10 12" id="KW-0739">Sodium transport</keyword>
<dbReference type="InterPro" id="IPR001873">
    <property type="entry name" value="ENaC"/>
</dbReference>
<name>A0A8X6QSW3_NEPPI</name>
<evidence type="ECO:0000256" key="11">
    <source>
        <dbReference type="ARBA" id="ARBA00023303"/>
    </source>
</evidence>
<evidence type="ECO:0000256" key="1">
    <source>
        <dbReference type="ARBA" id="ARBA00004141"/>
    </source>
</evidence>
<keyword evidence="8 12" id="KW-0406">Ion transport</keyword>
<keyword evidence="11 12" id="KW-0407">Ion channel</keyword>
<comment type="similarity">
    <text evidence="2 12">Belongs to the amiloride-sensitive sodium channel (TC 1.A.6) family.</text>
</comment>
<evidence type="ECO:0000256" key="5">
    <source>
        <dbReference type="ARBA" id="ARBA00022692"/>
    </source>
</evidence>
<dbReference type="AlphaFoldDB" id="A0A8X6QSW3"/>
<sequence>MVKRKKEGFINYMKYVLQNSMLTGVPQIASAGNVPKKVLRALVFVFCVVGFIYQSLVFMNIYWQYQTVIDVQVENPKMTEMPSFTFCTNNGIMTSKVCADPQYQDYCNRIAEEEVPFDWCTCLPHFCKDGQVMNITVLNSYMVKTLAFQSYEEYQPYLVPFKKMVKDCYAEFKELGEVNRNCGIEEFKNIRAATVDFDVLYACYTVHSLLDRPDGKPEMVHSDANEIYVFDILSEEYNPRITNVQMQLSIHHAKNILNPYSYGYSLKKGFTNLFRLKKTIKRLLPPPYETNCINYLSLWKARGGKGPTSEKECIEECQKNSSLEILGCITELFKVTSNERFCKYEADDKAVSAASHQCVVKNCRPACYEVSYEVQKDTISIDTASNCFVAGIYGDLGFNDAIRVEIKLDGMQTTTYTYSPKYQNIETFSYVGGYIGMWLGISLVAVFDFLETLVIMMRYPFRRIMAHRAKQEQVDRVRKIQRNI</sequence>
<dbReference type="Pfam" id="PF00858">
    <property type="entry name" value="ASC"/>
    <property type="match status" value="1"/>
</dbReference>
<evidence type="ECO:0000256" key="6">
    <source>
        <dbReference type="ARBA" id="ARBA00022989"/>
    </source>
</evidence>
<dbReference type="Gene3D" id="1.10.287.770">
    <property type="entry name" value="YojJ-like"/>
    <property type="match status" value="1"/>
</dbReference>
<protein>
    <submittedName>
        <fullName evidence="14">Uncharacterized protein</fullName>
    </submittedName>
</protein>
<evidence type="ECO:0000256" key="9">
    <source>
        <dbReference type="ARBA" id="ARBA00023136"/>
    </source>
</evidence>
<dbReference type="PANTHER" id="PTHR11690:SF248">
    <property type="entry name" value="PICKPOCKET 17, ISOFORM A"/>
    <property type="match status" value="1"/>
</dbReference>
<evidence type="ECO:0000256" key="12">
    <source>
        <dbReference type="RuleBase" id="RU000679"/>
    </source>
</evidence>
<dbReference type="OrthoDB" id="6433474at2759"/>
<reference evidence="14" key="1">
    <citation type="submission" date="2020-08" db="EMBL/GenBank/DDBJ databases">
        <title>Multicomponent nature underlies the extraordinary mechanical properties of spider dragline silk.</title>
        <authorList>
            <person name="Kono N."/>
            <person name="Nakamura H."/>
            <person name="Mori M."/>
            <person name="Yoshida Y."/>
            <person name="Ohtoshi R."/>
            <person name="Malay A.D."/>
            <person name="Moran D.A.P."/>
            <person name="Tomita M."/>
            <person name="Numata K."/>
            <person name="Arakawa K."/>
        </authorList>
    </citation>
    <scope>NUCLEOTIDE SEQUENCE</scope>
</reference>
<evidence type="ECO:0000256" key="4">
    <source>
        <dbReference type="ARBA" id="ARBA00022461"/>
    </source>
</evidence>
<accession>A0A8X6QSW3</accession>
<organism evidence="14 15">
    <name type="scientific">Nephila pilipes</name>
    <name type="common">Giant wood spider</name>
    <name type="synonym">Nephila maculata</name>
    <dbReference type="NCBI Taxonomy" id="299642"/>
    <lineage>
        <taxon>Eukaryota</taxon>
        <taxon>Metazoa</taxon>
        <taxon>Ecdysozoa</taxon>
        <taxon>Arthropoda</taxon>
        <taxon>Chelicerata</taxon>
        <taxon>Arachnida</taxon>
        <taxon>Araneae</taxon>
        <taxon>Araneomorphae</taxon>
        <taxon>Entelegynae</taxon>
        <taxon>Araneoidea</taxon>
        <taxon>Nephilidae</taxon>
        <taxon>Nephila</taxon>
    </lineage>
</organism>
<proteinExistence type="inferred from homology"/>
<dbReference type="GO" id="GO:0005886">
    <property type="term" value="C:plasma membrane"/>
    <property type="evidence" value="ECO:0007669"/>
    <property type="project" value="TreeGrafter"/>
</dbReference>
<keyword evidence="9 13" id="KW-0472">Membrane</keyword>
<dbReference type="PANTHER" id="PTHR11690">
    <property type="entry name" value="AMILORIDE-SENSITIVE SODIUM CHANNEL-RELATED"/>
    <property type="match status" value="1"/>
</dbReference>
<comment type="subcellular location">
    <subcellularLocation>
        <location evidence="1">Membrane</location>
        <topology evidence="1">Multi-pass membrane protein</topology>
    </subcellularLocation>
</comment>
<evidence type="ECO:0000313" key="14">
    <source>
        <dbReference type="EMBL" id="GFU37801.1"/>
    </source>
</evidence>
<dbReference type="Proteomes" id="UP000887013">
    <property type="component" value="Unassembled WGS sequence"/>
</dbReference>
<keyword evidence="15" id="KW-1185">Reference proteome</keyword>
<evidence type="ECO:0000256" key="13">
    <source>
        <dbReference type="SAM" id="Phobius"/>
    </source>
</evidence>
<gene>
    <name evidence="14" type="primary">AVEN_84692_1</name>
    <name evidence="14" type="ORF">NPIL_603421</name>
</gene>
<keyword evidence="3 12" id="KW-0813">Transport</keyword>
<evidence type="ECO:0000256" key="10">
    <source>
        <dbReference type="ARBA" id="ARBA00023201"/>
    </source>
</evidence>
<keyword evidence="7" id="KW-0915">Sodium</keyword>
<keyword evidence="6 13" id="KW-1133">Transmembrane helix</keyword>
<dbReference type="EMBL" id="BMAW01084288">
    <property type="protein sequence ID" value="GFU37801.1"/>
    <property type="molecule type" value="Genomic_DNA"/>
</dbReference>
<evidence type="ECO:0000256" key="2">
    <source>
        <dbReference type="ARBA" id="ARBA00007193"/>
    </source>
</evidence>
<evidence type="ECO:0000256" key="3">
    <source>
        <dbReference type="ARBA" id="ARBA00022448"/>
    </source>
</evidence>
<evidence type="ECO:0000313" key="15">
    <source>
        <dbReference type="Proteomes" id="UP000887013"/>
    </source>
</evidence>
<keyword evidence="4 12" id="KW-0894">Sodium channel</keyword>
<dbReference type="GO" id="GO:0015280">
    <property type="term" value="F:ligand-gated sodium channel activity"/>
    <property type="evidence" value="ECO:0007669"/>
    <property type="project" value="TreeGrafter"/>
</dbReference>